<feature type="compositionally biased region" description="Low complexity" evidence="1">
    <location>
        <begin position="136"/>
        <end position="149"/>
    </location>
</feature>
<protein>
    <submittedName>
        <fullName evidence="2">Bm9129, isoform a</fullName>
    </submittedName>
</protein>
<feature type="compositionally biased region" description="Basic and acidic residues" evidence="1">
    <location>
        <begin position="104"/>
        <end position="116"/>
    </location>
</feature>
<evidence type="ECO:0000256" key="1">
    <source>
        <dbReference type="SAM" id="MobiDB-lite"/>
    </source>
</evidence>
<dbReference type="EMBL" id="LN856851">
    <property type="protein sequence ID" value="CDQ04768.1"/>
    <property type="molecule type" value="Genomic_DNA"/>
</dbReference>
<feature type="compositionally biased region" description="Polar residues" evidence="1">
    <location>
        <begin position="222"/>
        <end position="238"/>
    </location>
</feature>
<accession>A0A1I9G780</accession>
<feature type="compositionally biased region" description="Polar residues" evidence="1">
    <location>
        <begin position="86"/>
        <end position="100"/>
    </location>
</feature>
<feature type="compositionally biased region" description="Basic and acidic residues" evidence="1">
    <location>
        <begin position="239"/>
        <end position="248"/>
    </location>
</feature>
<sequence length="248" mass="27584">MLSKIKANLYLPQDEEILLRVEGIIRDLLSKEQNSSTRQLIQTPTKMLTFVCKLLDFQYACELSRAETRNKNDKSDELKQKAENEIWNQKESTVEGTDSNAFEKMPEKTTVEERKSRLPLATTQNNRYLDTKHKTTTTASPATSSVSRTLPLTSRRGSTQTTTKSSLSTGRRSSTTSAGKPPTGLSADNTNVLISLTARRSSATTVMSRSVSSLNGKVGLMPSQSTDSVTLFKYSQDTKSSEYESEKY</sequence>
<reference evidence="2" key="2">
    <citation type="submission" date="2012-12" db="EMBL/GenBank/DDBJ databases">
        <authorList>
            <consortium name="WormBase Consortium"/>
            <person name="Ghedin E."/>
            <person name="Paulini M."/>
        </authorList>
    </citation>
    <scope>NUCLEOTIDE SEQUENCE</scope>
    <source>
        <strain evidence="2">FR3</strain>
    </source>
</reference>
<reference evidence="2" key="1">
    <citation type="journal article" date="2007" name="Science">
        <title>Draft genome of the filarial nematode parasite Brugia malayi.</title>
        <authorList>
            <person name="Ghedin E."/>
            <person name="Wang S."/>
            <person name="Spiro D."/>
            <person name="Caler E."/>
            <person name="Zhao Q."/>
            <person name="Crabtree J."/>
            <person name="Allen J.E."/>
            <person name="Delcher A.L."/>
            <person name="Guiliano D.B."/>
            <person name="Miranda-Saavedra D."/>
            <person name="Angiuoli S.V."/>
            <person name="Creasy T."/>
            <person name="Amedeo P."/>
            <person name="Haas B."/>
            <person name="El-Sayed N.M."/>
            <person name="Wortman J.R."/>
            <person name="Feldblyum T."/>
            <person name="Tallon L."/>
            <person name="Schatz M."/>
            <person name="Shumway M."/>
            <person name="Koo H."/>
            <person name="Salzberg S.L."/>
            <person name="Schobel S."/>
            <person name="Pertea M."/>
            <person name="Pop M."/>
            <person name="White O."/>
            <person name="Barton G.J."/>
            <person name="Carlow C.K."/>
            <person name="Crawford M.J."/>
            <person name="Daub J."/>
            <person name="Dimmic M.W."/>
            <person name="Estes C.F."/>
            <person name="Foster J.M."/>
            <person name="Ganatra M."/>
            <person name="Gregory W.F."/>
            <person name="Johnson N.M."/>
            <person name="Jin J."/>
            <person name="Komuniecki R."/>
            <person name="Korf I."/>
            <person name="Kumar S."/>
            <person name="Laney S."/>
            <person name="Li B.W."/>
            <person name="Li W."/>
            <person name="Lindblom T.H."/>
            <person name="Lustigman S."/>
            <person name="Ma D."/>
            <person name="Maina C.V."/>
            <person name="Martin D.M."/>
            <person name="McCarter J.P."/>
            <person name="McReynolds L."/>
            <person name="Mitreva M."/>
            <person name="Nutman T.B."/>
            <person name="Parkinson J."/>
            <person name="Peregrin-Alvarez J.M."/>
            <person name="Poole C."/>
            <person name="Ren Q."/>
            <person name="Saunders L."/>
            <person name="Sluder A.E."/>
            <person name="Smith K."/>
            <person name="Stanke M."/>
            <person name="Unnasch T.R."/>
            <person name="Ware J."/>
            <person name="Wei A.D."/>
            <person name="Weil G."/>
            <person name="Williams D.J."/>
            <person name="Zhang Y."/>
            <person name="Williams S.A."/>
            <person name="Fraser-Liggett C."/>
            <person name="Slatko B."/>
            <person name="Blaxter M.L."/>
            <person name="Scott A.L."/>
        </authorList>
    </citation>
    <scope>NUCLEOTIDE SEQUENCE</scope>
    <source>
        <strain evidence="2">FR3</strain>
    </source>
</reference>
<feature type="region of interest" description="Disordered" evidence="1">
    <location>
        <begin position="216"/>
        <end position="248"/>
    </location>
</feature>
<dbReference type="AlphaFoldDB" id="A0A1I9G780"/>
<gene>
    <name evidence="2" type="primary">Bm9129</name>
    <name evidence="2" type="ORF">BM_Bm9129</name>
</gene>
<dbReference type="OMA" id="DFQYACE"/>
<feature type="compositionally biased region" description="Basic and acidic residues" evidence="1">
    <location>
        <begin position="68"/>
        <end position="84"/>
    </location>
</feature>
<name>A0A1I9G780_BRUMA</name>
<evidence type="ECO:0000313" key="2">
    <source>
        <dbReference type="EMBL" id="CDQ04768.1"/>
    </source>
</evidence>
<organism evidence="2">
    <name type="scientific">Brugia malayi</name>
    <name type="common">Filarial nematode worm</name>
    <dbReference type="NCBI Taxonomy" id="6279"/>
    <lineage>
        <taxon>Eukaryota</taxon>
        <taxon>Metazoa</taxon>
        <taxon>Ecdysozoa</taxon>
        <taxon>Nematoda</taxon>
        <taxon>Chromadorea</taxon>
        <taxon>Rhabditida</taxon>
        <taxon>Spirurina</taxon>
        <taxon>Spiruromorpha</taxon>
        <taxon>Filarioidea</taxon>
        <taxon>Onchocercidae</taxon>
        <taxon>Brugia</taxon>
    </lineage>
</organism>
<feature type="compositionally biased region" description="Low complexity" evidence="1">
    <location>
        <begin position="158"/>
        <end position="177"/>
    </location>
</feature>
<proteinExistence type="predicted"/>
<feature type="region of interest" description="Disordered" evidence="1">
    <location>
        <begin position="68"/>
        <end position="191"/>
    </location>
</feature>